<feature type="region of interest" description="Disordered" evidence="1">
    <location>
        <begin position="57"/>
        <end position="97"/>
    </location>
</feature>
<organism evidence="3 4">
    <name type="scientific">Legionella impletisoli</name>
    <dbReference type="NCBI Taxonomy" id="343510"/>
    <lineage>
        <taxon>Bacteria</taxon>
        <taxon>Pseudomonadati</taxon>
        <taxon>Pseudomonadota</taxon>
        <taxon>Gammaproteobacteria</taxon>
        <taxon>Legionellales</taxon>
        <taxon>Legionellaceae</taxon>
        <taxon>Legionella</taxon>
    </lineage>
</organism>
<evidence type="ECO:0000259" key="2">
    <source>
        <dbReference type="SMART" id="SM00834"/>
    </source>
</evidence>
<feature type="compositionally biased region" description="Low complexity" evidence="1">
    <location>
        <begin position="78"/>
        <end position="89"/>
    </location>
</feature>
<dbReference type="OrthoDB" id="9813321at2"/>
<dbReference type="InterPro" id="IPR013429">
    <property type="entry name" value="Regulatory_FmdB_Zinc_ribbon"/>
</dbReference>
<dbReference type="AlphaFoldDB" id="A0A917JR57"/>
<protein>
    <recommendedName>
        <fullName evidence="2">Putative regulatory protein FmdB zinc ribbon domain-containing protein</fullName>
    </recommendedName>
</protein>
<comment type="caution">
    <text evidence="3">The sequence shown here is derived from an EMBL/GenBank/DDBJ whole genome shotgun (WGS) entry which is preliminary data.</text>
</comment>
<feature type="domain" description="Putative regulatory protein FmdB zinc ribbon" evidence="2">
    <location>
        <begin position="1"/>
        <end position="42"/>
    </location>
</feature>
<dbReference type="SMART" id="SM00834">
    <property type="entry name" value="CxxC_CXXC_SSSS"/>
    <property type="match status" value="1"/>
</dbReference>
<keyword evidence="4" id="KW-1185">Reference proteome</keyword>
<reference evidence="3" key="1">
    <citation type="journal article" date="2014" name="Int. J. Syst. Evol. Microbiol.">
        <title>Complete genome sequence of Corynebacterium casei LMG S-19264T (=DSM 44701T), isolated from a smear-ripened cheese.</title>
        <authorList>
            <consortium name="US DOE Joint Genome Institute (JGI-PGF)"/>
            <person name="Walter F."/>
            <person name="Albersmeier A."/>
            <person name="Kalinowski J."/>
            <person name="Ruckert C."/>
        </authorList>
    </citation>
    <scope>NUCLEOTIDE SEQUENCE</scope>
    <source>
        <strain evidence="3">JCM 13919</strain>
    </source>
</reference>
<accession>A0A917JR57</accession>
<proteinExistence type="predicted"/>
<dbReference type="Proteomes" id="UP000630149">
    <property type="component" value="Unassembled WGS sequence"/>
</dbReference>
<sequence>MPIYEYECSNCHHTFDLMQKISDAPAKQCPKCFMNTAERLVSAAGFQLKGTGWYVTDFKNKGQPKSSDTNKSSGSGGNDQQNSSSSSSSTQTKGEKD</sequence>
<dbReference type="PANTHER" id="PTHR34404">
    <property type="entry name" value="REGULATORY PROTEIN, FMDB FAMILY"/>
    <property type="match status" value="1"/>
</dbReference>
<evidence type="ECO:0000256" key="1">
    <source>
        <dbReference type="SAM" id="MobiDB-lite"/>
    </source>
</evidence>
<evidence type="ECO:0000313" key="4">
    <source>
        <dbReference type="Proteomes" id="UP000630149"/>
    </source>
</evidence>
<evidence type="ECO:0000313" key="3">
    <source>
        <dbReference type="EMBL" id="GGI81405.1"/>
    </source>
</evidence>
<reference evidence="3" key="2">
    <citation type="submission" date="2020-09" db="EMBL/GenBank/DDBJ databases">
        <authorList>
            <person name="Sun Q."/>
            <person name="Ohkuma M."/>
        </authorList>
    </citation>
    <scope>NUCLEOTIDE SEQUENCE</scope>
    <source>
        <strain evidence="3">JCM 13919</strain>
    </source>
</reference>
<dbReference type="EMBL" id="BMOB01000002">
    <property type="protein sequence ID" value="GGI81405.1"/>
    <property type="molecule type" value="Genomic_DNA"/>
</dbReference>
<dbReference type="PANTHER" id="PTHR34404:SF2">
    <property type="entry name" value="CONSERVED SERINE RICH PROTEIN"/>
    <property type="match status" value="1"/>
</dbReference>
<name>A0A917JR57_9GAMM</name>
<dbReference type="RefSeq" id="WP_131775750.1">
    <property type="nucleotide sequence ID" value="NZ_BMOB01000002.1"/>
</dbReference>
<dbReference type="NCBIfam" id="TIGR02605">
    <property type="entry name" value="CxxC_CxxC_SSSS"/>
    <property type="match status" value="1"/>
</dbReference>
<dbReference type="Pfam" id="PF09723">
    <property type="entry name" value="Zn_ribbon_8"/>
    <property type="match status" value="1"/>
</dbReference>
<gene>
    <name evidence="3" type="ORF">GCM10007966_07390</name>
</gene>